<keyword evidence="11" id="KW-1185">Reference proteome</keyword>
<keyword evidence="7" id="KW-0131">Cell cycle</keyword>
<keyword evidence="5 8" id="KW-1133">Transmembrane helix</keyword>
<dbReference type="InterPro" id="IPR034746">
    <property type="entry name" value="POTRA"/>
</dbReference>
<evidence type="ECO:0000256" key="4">
    <source>
        <dbReference type="ARBA" id="ARBA00022692"/>
    </source>
</evidence>
<dbReference type="Proteomes" id="UP001597541">
    <property type="component" value="Unassembled WGS sequence"/>
</dbReference>
<dbReference type="PANTHER" id="PTHR37820:SF1">
    <property type="entry name" value="CELL DIVISION PROTEIN FTSQ"/>
    <property type="match status" value="1"/>
</dbReference>
<evidence type="ECO:0000313" key="10">
    <source>
        <dbReference type="EMBL" id="MFD2612812.1"/>
    </source>
</evidence>
<evidence type="ECO:0000256" key="6">
    <source>
        <dbReference type="ARBA" id="ARBA00023136"/>
    </source>
</evidence>
<evidence type="ECO:0000256" key="3">
    <source>
        <dbReference type="ARBA" id="ARBA00022618"/>
    </source>
</evidence>
<dbReference type="GO" id="GO:0051301">
    <property type="term" value="P:cell division"/>
    <property type="evidence" value="ECO:0007669"/>
    <property type="project" value="UniProtKB-KW"/>
</dbReference>
<evidence type="ECO:0000256" key="8">
    <source>
        <dbReference type="SAM" id="Phobius"/>
    </source>
</evidence>
<proteinExistence type="predicted"/>
<reference evidence="11" key="1">
    <citation type="journal article" date="2019" name="Int. J. Syst. Evol. Microbiol.">
        <title>The Global Catalogue of Microorganisms (GCM) 10K type strain sequencing project: providing services to taxonomists for standard genome sequencing and annotation.</title>
        <authorList>
            <consortium name="The Broad Institute Genomics Platform"/>
            <consortium name="The Broad Institute Genome Sequencing Center for Infectious Disease"/>
            <person name="Wu L."/>
            <person name="Ma J."/>
        </authorList>
    </citation>
    <scope>NUCLEOTIDE SEQUENCE [LARGE SCALE GENOMIC DNA]</scope>
    <source>
        <strain evidence="11">KCTC 3950</strain>
    </source>
</reference>
<evidence type="ECO:0000256" key="7">
    <source>
        <dbReference type="ARBA" id="ARBA00023306"/>
    </source>
</evidence>
<accession>A0ABW5PBW0</accession>
<gene>
    <name evidence="10" type="ORF">ACFSUF_10300</name>
</gene>
<evidence type="ECO:0000256" key="5">
    <source>
        <dbReference type="ARBA" id="ARBA00022989"/>
    </source>
</evidence>
<sequence length="258" mass="28960">MANITQLPVLREQKVKRRGSRKLLYLLLFLFMVLLAILFFRSSFSKVKTIEIKGNHYLTTQEISQALDVKVGDQFFGTTSGAMKRRIGQLLPIEQVVIHKKFPGYILIEIREQKTVAFQLSPKEGKLMAILSGGGTVIPKTNRVTLDKPVLSGWDGKEALMKKLCLALAKVQDGLLSDISEIKPDPSNAYPDRILLYTRSRFEVSTTISYLPQKAEYINAVIDGQEPGRITMLEADFYTPYVPEASSGDENSQNDTTQ</sequence>
<dbReference type="InterPro" id="IPR013685">
    <property type="entry name" value="POTRA_FtsQ_type"/>
</dbReference>
<protein>
    <submittedName>
        <fullName evidence="10">Cell division protein FtsQ/DivIB</fullName>
    </submittedName>
</protein>
<keyword evidence="2" id="KW-1003">Cell membrane</keyword>
<comment type="subcellular location">
    <subcellularLocation>
        <location evidence="1">Membrane</location>
    </subcellularLocation>
</comment>
<evidence type="ECO:0000256" key="2">
    <source>
        <dbReference type="ARBA" id="ARBA00022475"/>
    </source>
</evidence>
<dbReference type="EMBL" id="JBHUME010000007">
    <property type="protein sequence ID" value="MFD2612812.1"/>
    <property type="molecule type" value="Genomic_DNA"/>
</dbReference>
<organism evidence="10 11">
    <name type="scientific">Paenibacillus gansuensis</name>
    <dbReference type="NCBI Taxonomy" id="306542"/>
    <lineage>
        <taxon>Bacteria</taxon>
        <taxon>Bacillati</taxon>
        <taxon>Bacillota</taxon>
        <taxon>Bacilli</taxon>
        <taxon>Bacillales</taxon>
        <taxon>Paenibacillaceae</taxon>
        <taxon>Paenibacillus</taxon>
    </lineage>
</organism>
<keyword evidence="6 8" id="KW-0472">Membrane</keyword>
<feature type="transmembrane region" description="Helical" evidence="8">
    <location>
        <begin position="23"/>
        <end position="40"/>
    </location>
</feature>
<keyword evidence="3 10" id="KW-0132">Cell division</keyword>
<dbReference type="Pfam" id="PF08478">
    <property type="entry name" value="POTRA_1"/>
    <property type="match status" value="1"/>
</dbReference>
<dbReference type="PANTHER" id="PTHR37820">
    <property type="entry name" value="CELL DIVISION PROTEIN DIVIB"/>
    <property type="match status" value="1"/>
</dbReference>
<comment type="caution">
    <text evidence="10">The sequence shown here is derived from an EMBL/GenBank/DDBJ whole genome shotgun (WGS) entry which is preliminary data.</text>
</comment>
<dbReference type="Gene3D" id="3.40.50.10960">
    <property type="match status" value="1"/>
</dbReference>
<dbReference type="InterPro" id="IPR050487">
    <property type="entry name" value="FtsQ_DivIB"/>
</dbReference>
<feature type="domain" description="POTRA" evidence="9">
    <location>
        <begin position="45"/>
        <end position="113"/>
    </location>
</feature>
<evidence type="ECO:0000256" key="1">
    <source>
        <dbReference type="ARBA" id="ARBA00004370"/>
    </source>
</evidence>
<dbReference type="Gene3D" id="3.10.20.310">
    <property type="entry name" value="membrane protein fhac"/>
    <property type="match status" value="1"/>
</dbReference>
<keyword evidence="4 8" id="KW-0812">Transmembrane</keyword>
<dbReference type="PROSITE" id="PS51779">
    <property type="entry name" value="POTRA"/>
    <property type="match status" value="1"/>
</dbReference>
<dbReference type="RefSeq" id="WP_377602621.1">
    <property type="nucleotide sequence ID" value="NZ_JBHUME010000007.1"/>
</dbReference>
<name>A0ABW5PBW0_9BACL</name>
<evidence type="ECO:0000313" key="11">
    <source>
        <dbReference type="Proteomes" id="UP001597541"/>
    </source>
</evidence>
<evidence type="ECO:0000259" key="9">
    <source>
        <dbReference type="PROSITE" id="PS51779"/>
    </source>
</evidence>